<evidence type="ECO:0000313" key="2">
    <source>
        <dbReference type="EnsemblPlants" id="HORVU.MOREX.r3.2HG0108400.1.CDS1"/>
    </source>
</evidence>
<evidence type="ECO:0000313" key="3">
    <source>
        <dbReference type="Proteomes" id="UP000011116"/>
    </source>
</evidence>
<sequence length="331" mass="36189">MESISSSLELPCLAIHRADDRSTVLLSLPDEKLVEDADVLVPLTNKTILPTARGYVLARDLASLATFLYSPQSRRKIDLPPLAIDQDLLMDYNCLLSGEPTDPGCVVLLVETDAAFIWYVRVAGDTRWQRHEYDIGSQPHDADDPTLLEKSVIVPIAACRGKFYFNPTPTGMGVIDFSASPSGGPPAFGSVAAGYDYDYDDDDERGHGTVASVFLVESEGALYMVNLLSEAADMHTVTGFSVDVMDFEKSSTATRWRRVDDLGGRAFVLSLFYFGASCEGGRLRGECVYVAYPVARKLQVFDVQDGSMETHNLDQAQAPAASHKAFWVLPS</sequence>
<feature type="domain" description="KIB1-4 beta-propeller" evidence="1">
    <location>
        <begin position="26"/>
        <end position="291"/>
    </location>
</feature>
<dbReference type="PANTHER" id="PTHR33127">
    <property type="entry name" value="TRANSMEMBRANE PROTEIN"/>
    <property type="match status" value="1"/>
</dbReference>
<reference evidence="2" key="2">
    <citation type="submission" date="2020-10" db="EMBL/GenBank/DDBJ databases">
        <authorList>
            <person name="Scholz U."/>
            <person name="Mascher M."/>
            <person name="Fiebig A."/>
        </authorList>
    </citation>
    <scope>NUCLEOTIDE SEQUENCE [LARGE SCALE GENOMIC DNA]</scope>
    <source>
        <strain evidence="2">cv. Morex</strain>
    </source>
</reference>
<name>A0A8I6WGJ8_HORVV</name>
<keyword evidence="3" id="KW-1185">Reference proteome</keyword>
<protein>
    <recommendedName>
        <fullName evidence="1">KIB1-4 beta-propeller domain-containing protein</fullName>
    </recommendedName>
</protein>
<reference evidence="2" key="3">
    <citation type="submission" date="2022-01" db="UniProtKB">
        <authorList>
            <consortium name="EnsemblPlants"/>
        </authorList>
    </citation>
    <scope>IDENTIFICATION</scope>
    <source>
        <strain evidence="2">subsp. vulgare</strain>
    </source>
</reference>
<reference evidence="3" key="1">
    <citation type="journal article" date="2012" name="Nature">
        <title>A physical, genetic and functional sequence assembly of the barley genome.</title>
        <authorList>
            <consortium name="The International Barley Genome Sequencing Consortium"/>
            <person name="Mayer K.F."/>
            <person name="Waugh R."/>
            <person name="Brown J.W."/>
            <person name="Schulman A."/>
            <person name="Langridge P."/>
            <person name="Platzer M."/>
            <person name="Fincher G.B."/>
            <person name="Muehlbauer G.J."/>
            <person name="Sato K."/>
            <person name="Close T.J."/>
            <person name="Wise R.P."/>
            <person name="Stein N."/>
        </authorList>
    </citation>
    <scope>NUCLEOTIDE SEQUENCE [LARGE SCALE GENOMIC DNA]</scope>
    <source>
        <strain evidence="3">cv. Morex</strain>
    </source>
</reference>
<organism evidence="2 3">
    <name type="scientific">Hordeum vulgare subsp. vulgare</name>
    <name type="common">Domesticated barley</name>
    <dbReference type="NCBI Taxonomy" id="112509"/>
    <lineage>
        <taxon>Eukaryota</taxon>
        <taxon>Viridiplantae</taxon>
        <taxon>Streptophyta</taxon>
        <taxon>Embryophyta</taxon>
        <taxon>Tracheophyta</taxon>
        <taxon>Spermatophyta</taxon>
        <taxon>Magnoliopsida</taxon>
        <taxon>Liliopsida</taxon>
        <taxon>Poales</taxon>
        <taxon>Poaceae</taxon>
        <taxon>BOP clade</taxon>
        <taxon>Pooideae</taxon>
        <taxon>Triticodae</taxon>
        <taxon>Triticeae</taxon>
        <taxon>Hordeinae</taxon>
        <taxon>Hordeum</taxon>
    </lineage>
</organism>
<dbReference type="InterPro" id="IPR005174">
    <property type="entry name" value="KIB1-4_b-propeller"/>
</dbReference>
<accession>A0A8I6WGJ8</accession>
<dbReference type="Gramene" id="HORVU.MOREX.r2.2HG0089070.1">
    <property type="protein sequence ID" value="HORVU.MOREX.r2.2HG0089070.1.CDS.1"/>
    <property type="gene ID" value="HORVU.MOREX.r2.2HG0089070"/>
</dbReference>
<dbReference type="Gramene" id="HORVU.MOREX.r3.2HG0108400.1">
    <property type="protein sequence ID" value="HORVU.MOREX.r3.2HG0108400.1.CDS1"/>
    <property type="gene ID" value="HORVU.MOREX.r3.2HG0108400"/>
</dbReference>
<dbReference type="Pfam" id="PF03478">
    <property type="entry name" value="Beta-prop_KIB1-4"/>
    <property type="match status" value="1"/>
</dbReference>
<dbReference type="AlphaFoldDB" id="A0A8I6WGJ8"/>
<dbReference type="PANTHER" id="PTHR33127:SF98">
    <property type="entry name" value="DUF295 DOMAIN-CONTAINING PROTEIN"/>
    <property type="match status" value="1"/>
</dbReference>
<evidence type="ECO:0000259" key="1">
    <source>
        <dbReference type="Pfam" id="PF03478"/>
    </source>
</evidence>
<dbReference type="EnsemblPlants" id="HORVU.MOREX.r3.2HG0108400.1">
    <property type="protein sequence ID" value="HORVU.MOREX.r3.2HG0108400.1.CDS1"/>
    <property type="gene ID" value="HORVU.MOREX.r3.2HG0108400"/>
</dbReference>
<proteinExistence type="predicted"/>
<dbReference type="Proteomes" id="UP000011116">
    <property type="component" value="Chromosome 2H"/>
</dbReference>